<organism evidence="5 6">
    <name type="scientific">Neorhodopirellula pilleata</name>
    <dbReference type="NCBI Taxonomy" id="2714738"/>
    <lineage>
        <taxon>Bacteria</taxon>
        <taxon>Pseudomonadati</taxon>
        <taxon>Planctomycetota</taxon>
        <taxon>Planctomycetia</taxon>
        <taxon>Pirellulales</taxon>
        <taxon>Pirellulaceae</taxon>
        <taxon>Neorhodopirellula</taxon>
    </lineage>
</organism>
<dbReference type="PANTHER" id="PTHR30469">
    <property type="entry name" value="MULTIDRUG RESISTANCE PROTEIN MDTA"/>
    <property type="match status" value="1"/>
</dbReference>
<dbReference type="RefSeq" id="WP_146578424.1">
    <property type="nucleotide sequence ID" value="NZ_SJPM01000005.1"/>
</dbReference>
<dbReference type="GO" id="GO:1990281">
    <property type="term" value="C:efflux pump complex"/>
    <property type="evidence" value="ECO:0007669"/>
    <property type="project" value="TreeGrafter"/>
</dbReference>
<evidence type="ECO:0000313" key="5">
    <source>
        <dbReference type="EMBL" id="TWT96524.1"/>
    </source>
</evidence>
<evidence type="ECO:0000259" key="4">
    <source>
        <dbReference type="Pfam" id="PF25967"/>
    </source>
</evidence>
<dbReference type="Gene3D" id="2.40.30.170">
    <property type="match status" value="1"/>
</dbReference>
<dbReference type="InterPro" id="IPR058625">
    <property type="entry name" value="MdtA-like_BSH"/>
</dbReference>
<keyword evidence="2" id="KW-0175">Coiled coil</keyword>
<feature type="coiled-coil region" evidence="2">
    <location>
        <begin position="109"/>
        <end position="150"/>
    </location>
</feature>
<keyword evidence="6" id="KW-1185">Reference proteome</keyword>
<accession>A0A5C6A967</accession>
<comment type="caution">
    <text evidence="5">The sequence shown here is derived from an EMBL/GenBank/DDBJ whole genome shotgun (WGS) entry which is preliminary data.</text>
</comment>
<dbReference type="InterPro" id="IPR058627">
    <property type="entry name" value="MdtA-like_C"/>
</dbReference>
<reference evidence="5 6" key="1">
    <citation type="submission" date="2019-02" db="EMBL/GenBank/DDBJ databases">
        <title>Deep-cultivation of Planctomycetes and their phenomic and genomic characterization uncovers novel biology.</title>
        <authorList>
            <person name="Wiegand S."/>
            <person name="Jogler M."/>
            <person name="Boedeker C."/>
            <person name="Pinto D."/>
            <person name="Vollmers J."/>
            <person name="Rivas-Marin E."/>
            <person name="Kohn T."/>
            <person name="Peeters S.H."/>
            <person name="Heuer A."/>
            <person name="Rast P."/>
            <person name="Oberbeckmann S."/>
            <person name="Bunk B."/>
            <person name="Jeske O."/>
            <person name="Meyerdierks A."/>
            <person name="Storesund J.E."/>
            <person name="Kallscheuer N."/>
            <person name="Luecker S."/>
            <person name="Lage O.M."/>
            <person name="Pohl T."/>
            <person name="Merkel B.J."/>
            <person name="Hornburger P."/>
            <person name="Mueller R.-W."/>
            <person name="Bruemmer F."/>
            <person name="Labrenz M."/>
            <person name="Spormann A.M."/>
            <person name="Op Den Camp H."/>
            <person name="Overmann J."/>
            <person name="Amann R."/>
            <person name="Jetten M.S.M."/>
            <person name="Mascher T."/>
            <person name="Medema M.H."/>
            <person name="Devos D.P."/>
            <person name="Kaster A.-K."/>
            <person name="Ovreas L."/>
            <person name="Rohde M."/>
            <person name="Galperin M.Y."/>
            <person name="Jogler C."/>
        </authorList>
    </citation>
    <scope>NUCLEOTIDE SEQUENCE [LARGE SCALE GENOMIC DNA]</scope>
    <source>
        <strain evidence="5 6">Pla100</strain>
    </source>
</reference>
<dbReference type="SUPFAM" id="SSF111369">
    <property type="entry name" value="HlyD-like secretion proteins"/>
    <property type="match status" value="1"/>
</dbReference>
<name>A0A5C6A967_9BACT</name>
<dbReference type="Proteomes" id="UP000316213">
    <property type="component" value="Unassembled WGS sequence"/>
</dbReference>
<dbReference type="AlphaFoldDB" id="A0A5C6A967"/>
<keyword evidence="1" id="KW-0813">Transport</keyword>
<protein>
    <submittedName>
        <fullName evidence="5">Multidrug resistance protein MdtA</fullName>
    </submittedName>
</protein>
<dbReference type="Gene3D" id="1.10.287.470">
    <property type="entry name" value="Helix hairpin bin"/>
    <property type="match status" value="1"/>
</dbReference>
<dbReference type="OrthoDB" id="5645220at2"/>
<dbReference type="PANTHER" id="PTHR30469:SF12">
    <property type="entry name" value="MULTIDRUG RESISTANCE PROTEIN MDTA"/>
    <property type="match status" value="1"/>
</dbReference>
<evidence type="ECO:0000256" key="2">
    <source>
        <dbReference type="SAM" id="Coils"/>
    </source>
</evidence>
<sequence length="460" mass="51065">MSTVTPKRIIWKRLLFIPPVLLGIGVLIFAAQLRTGAERVPEEEVSRTLRVMQVARIPFVPRAIGYGNSRPARTWEAVAEVKGRITELNPQLKPGAFVSAGSTLLRIDETDIKIAIARLEAEIERANASLAELEVNEQNYQAAIALEEESLAVVENDLSRSKLLATKNATSAAEVDSVRRSVILQRQMVQSVKTKLNLIPVQIASAKANIRSANANLDEKRRDLERCTIVAPFDCRIGPVDLEEGQYLIAGERLFVAQTTDRFEIEAQIPVPQLRRLFNDNLRRGDRAQAMDDNERSITRYFNVQVTVRYSVTGEEHQRSGTLVRIREELDRQTRDGSLVVAIENPADDDETGPPPLSGAMCEVELRGDVIAEQVVIPLSALHDDHVFVLDADSRLQRRGVTVDQTQSDCVVLRSGLNVGETLVVSDPTPAIVGQLIRAEDDYFLAATLRREASGEEPLR</sequence>
<dbReference type="Pfam" id="PF25967">
    <property type="entry name" value="RND-MFP_C"/>
    <property type="match status" value="1"/>
</dbReference>
<evidence type="ECO:0000313" key="6">
    <source>
        <dbReference type="Proteomes" id="UP000316213"/>
    </source>
</evidence>
<dbReference type="GO" id="GO:0015562">
    <property type="term" value="F:efflux transmembrane transporter activity"/>
    <property type="evidence" value="ECO:0007669"/>
    <property type="project" value="TreeGrafter"/>
</dbReference>
<dbReference type="Gene3D" id="2.40.50.100">
    <property type="match status" value="1"/>
</dbReference>
<gene>
    <name evidence="5" type="primary">mdtA_3</name>
    <name evidence="5" type="ORF">Pla100_30070</name>
</gene>
<dbReference type="Gene3D" id="2.40.420.20">
    <property type="match status" value="1"/>
</dbReference>
<dbReference type="Pfam" id="PF25917">
    <property type="entry name" value="BSH_RND"/>
    <property type="match status" value="1"/>
</dbReference>
<dbReference type="EMBL" id="SJPM01000005">
    <property type="protein sequence ID" value="TWT96524.1"/>
    <property type="molecule type" value="Genomic_DNA"/>
</dbReference>
<feature type="domain" description="Multidrug resistance protein MdtA-like barrel-sandwich hybrid" evidence="3">
    <location>
        <begin position="78"/>
        <end position="257"/>
    </location>
</feature>
<feature type="domain" description="Multidrug resistance protein MdtA-like C-terminal permuted SH3" evidence="4">
    <location>
        <begin position="375"/>
        <end position="426"/>
    </location>
</feature>
<proteinExistence type="predicted"/>
<evidence type="ECO:0000259" key="3">
    <source>
        <dbReference type="Pfam" id="PF25917"/>
    </source>
</evidence>
<evidence type="ECO:0000256" key="1">
    <source>
        <dbReference type="ARBA" id="ARBA00022448"/>
    </source>
</evidence>